<comment type="caution">
    <text evidence="3">The sequence shown here is derived from an EMBL/GenBank/DDBJ whole genome shotgun (WGS) entry which is preliminary data.</text>
</comment>
<dbReference type="PANTHER" id="PTHR23172:SF19">
    <property type="entry name" value="J DOMAIN-CONTAINING PROTEIN"/>
    <property type="match status" value="1"/>
</dbReference>
<keyword evidence="4" id="KW-1185">Reference proteome</keyword>
<feature type="compositionally biased region" description="Low complexity" evidence="1">
    <location>
        <begin position="277"/>
        <end position="288"/>
    </location>
</feature>
<dbReference type="SUPFAM" id="SSF46565">
    <property type="entry name" value="Chaperone J-domain"/>
    <property type="match status" value="1"/>
</dbReference>
<evidence type="ECO:0000313" key="3">
    <source>
        <dbReference type="EMBL" id="KAL2619986.1"/>
    </source>
</evidence>
<dbReference type="PANTHER" id="PTHR23172">
    <property type="entry name" value="AUXILIN/CYCLIN G-ASSOCIATED KINASE-RELATED"/>
    <property type="match status" value="1"/>
</dbReference>
<evidence type="ECO:0000256" key="1">
    <source>
        <dbReference type="SAM" id="MobiDB-lite"/>
    </source>
</evidence>
<sequence length="571" mass="64448">MFHQSTLLNFVKEIVAMSHIESYKLENKDRRHCRMGSESEFIKKHELERSEYDKAPSRQASAFNHEAEVCSSSKEVPSPLGGDRVDQVIDKTDPRSSLPPEDHRLHVFCKSDTRRQDQKPHEGRRSRGGSAKSAVSMISKLCKRLVSRKVRRILSGSDAKPVAPKSGAKLAIASSDPQEPRKSPIKGAGLKKVEAASHPGGRFSQGSRSNRDQTRAAKEREKIPRQAGEATTISQVQKPKVTKVTKAVQEEYGCPTARYLLELCDILQQQQTFQTAVPGPRSRSSVPSSEKKREPTTTAKASFSMPSPSNHSVPAETKRNDFTTDHDYYRENQAGRKGVRGTTYKKEPCSRENCKKHAVPVSHSRRNQSMAKDCITTTIANFSTEPPAATSKVHKSRCGKNLRAERPGNQKAQGVDLDVFHEIEGESPRRRRLRYDNFKHLQAWKRASKKIAEMRQQEEARQQERDEKMKIACVLDPQIAKWYSGKEADLRALLSTLQNVLWSECTIWKVVSSSELASPSSVKKVYRRASFCLHPDKVQQRGGTIEQKYISEKVFGVLREAWNKFQAEELS</sequence>
<dbReference type="AlphaFoldDB" id="A0ABD1XZQ7"/>
<protein>
    <recommendedName>
        <fullName evidence="2">J domain-containing protein</fullName>
    </recommendedName>
</protein>
<feature type="region of interest" description="Disordered" evidence="1">
    <location>
        <begin position="52"/>
        <end position="136"/>
    </location>
</feature>
<organism evidence="3 4">
    <name type="scientific">Riccia fluitans</name>
    <dbReference type="NCBI Taxonomy" id="41844"/>
    <lineage>
        <taxon>Eukaryota</taxon>
        <taxon>Viridiplantae</taxon>
        <taxon>Streptophyta</taxon>
        <taxon>Embryophyta</taxon>
        <taxon>Marchantiophyta</taxon>
        <taxon>Marchantiopsida</taxon>
        <taxon>Marchantiidae</taxon>
        <taxon>Marchantiales</taxon>
        <taxon>Ricciaceae</taxon>
        <taxon>Riccia</taxon>
    </lineage>
</organism>
<evidence type="ECO:0000259" key="2">
    <source>
        <dbReference type="PROSITE" id="PS50076"/>
    </source>
</evidence>
<reference evidence="3 4" key="1">
    <citation type="submission" date="2024-09" db="EMBL/GenBank/DDBJ databases">
        <title>Chromosome-scale assembly of Riccia fluitans.</title>
        <authorList>
            <person name="Paukszto L."/>
            <person name="Sawicki J."/>
            <person name="Karawczyk K."/>
            <person name="Piernik-Szablinska J."/>
            <person name="Szczecinska M."/>
            <person name="Mazdziarz M."/>
        </authorList>
    </citation>
    <scope>NUCLEOTIDE SEQUENCE [LARGE SCALE GENOMIC DNA]</scope>
    <source>
        <strain evidence="3">Rf_01</strain>
        <tissue evidence="3">Aerial parts of the thallus</tissue>
    </source>
</reference>
<evidence type="ECO:0000313" key="4">
    <source>
        <dbReference type="Proteomes" id="UP001605036"/>
    </source>
</evidence>
<dbReference type="Proteomes" id="UP001605036">
    <property type="component" value="Unassembled WGS sequence"/>
</dbReference>
<dbReference type="Gene3D" id="1.10.287.110">
    <property type="entry name" value="DnaJ domain"/>
    <property type="match status" value="1"/>
</dbReference>
<dbReference type="EMBL" id="JBHFFA010000006">
    <property type="protein sequence ID" value="KAL2619986.1"/>
    <property type="molecule type" value="Genomic_DNA"/>
</dbReference>
<feature type="compositionally biased region" description="Low complexity" evidence="1">
    <location>
        <begin position="235"/>
        <end position="244"/>
    </location>
</feature>
<accession>A0ABD1XZQ7</accession>
<feature type="domain" description="J" evidence="2">
    <location>
        <begin position="506"/>
        <end position="570"/>
    </location>
</feature>
<dbReference type="PROSITE" id="PS50076">
    <property type="entry name" value="DNAJ_2"/>
    <property type="match status" value="1"/>
</dbReference>
<feature type="region of interest" description="Disordered" evidence="1">
    <location>
        <begin position="272"/>
        <end position="319"/>
    </location>
</feature>
<feature type="compositionally biased region" description="Basic and acidic residues" evidence="1">
    <location>
        <begin position="83"/>
        <end position="125"/>
    </location>
</feature>
<dbReference type="InterPro" id="IPR036869">
    <property type="entry name" value="J_dom_sf"/>
</dbReference>
<proteinExistence type="predicted"/>
<feature type="compositionally biased region" description="Polar residues" evidence="1">
    <location>
        <begin position="296"/>
        <end position="312"/>
    </location>
</feature>
<dbReference type="InterPro" id="IPR001623">
    <property type="entry name" value="DnaJ_domain"/>
</dbReference>
<feature type="region of interest" description="Disordered" evidence="1">
    <location>
        <begin position="157"/>
        <end position="244"/>
    </location>
</feature>
<name>A0ABD1XZQ7_9MARC</name>
<gene>
    <name evidence="3" type="ORF">R1flu_000191</name>
</gene>
<feature type="compositionally biased region" description="Basic and acidic residues" evidence="1">
    <location>
        <begin position="209"/>
        <end position="224"/>
    </location>
</feature>